<proteinExistence type="predicted"/>
<sequence>MEGHLKNPIDGFVKCFEEILAGRQHHFGQSALKAVVRRNCRCWPAVSSTVKLKTRVLIKELQPPPIHHTDEFKEPSIVSPTKKTDNVPQ</sequence>
<evidence type="ECO:0000256" key="1">
    <source>
        <dbReference type="SAM" id="MobiDB-lite"/>
    </source>
</evidence>
<organism evidence="2">
    <name type="scientific">Mesocestoides corti</name>
    <name type="common">Flatworm</name>
    <dbReference type="NCBI Taxonomy" id="53468"/>
    <lineage>
        <taxon>Eukaryota</taxon>
        <taxon>Metazoa</taxon>
        <taxon>Spiralia</taxon>
        <taxon>Lophotrochozoa</taxon>
        <taxon>Platyhelminthes</taxon>
        <taxon>Cestoda</taxon>
        <taxon>Eucestoda</taxon>
        <taxon>Cyclophyllidea</taxon>
        <taxon>Mesocestoididae</taxon>
        <taxon>Mesocestoides</taxon>
    </lineage>
</organism>
<reference evidence="2" key="1">
    <citation type="submission" date="2019-11" db="UniProtKB">
        <authorList>
            <consortium name="WormBaseParasite"/>
        </authorList>
    </citation>
    <scope>IDENTIFICATION</scope>
</reference>
<accession>A0A5K3FEB9</accession>
<name>A0A5K3FEB9_MESCO</name>
<feature type="region of interest" description="Disordered" evidence="1">
    <location>
        <begin position="64"/>
        <end position="89"/>
    </location>
</feature>
<protein>
    <submittedName>
        <fullName evidence="2">Uncharacterized protein</fullName>
    </submittedName>
</protein>
<dbReference type="AlphaFoldDB" id="A0A5K3FEB9"/>
<evidence type="ECO:0000313" key="2">
    <source>
        <dbReference type="WBParaSite" id="MCU_007658-RA"/>
    </source>
</evidence>
<dbReference type="WBParaSite" id="MCU_007658-RA">
    <property type="protein sequence ID" value="MCU_007658-RA"/>
    <property type="gene ID" value="MCU_007658"/>
</dbReference>